<feature type="transmembrane region" description="Helical" evidence="1">
    <location>
        <begin position="7"/>
        <end position="26"/>
    </location>
</feature>
<keyword evidence="1" id="KW-0472">Membrane</keyword>
<comment type="caution">
    <text evidence="2">The sequence shown here is derived from an EMBL/GenBank/DDBJ whole genome shotgun (WGS) entry which is preliminary data.</text>
</comment>
<organism evidence="2 3">
    <name type="scientific">Portunus trituberculatus</name>
    <name type="common">Swimming crab</name>
    <name type="synonym">Neptunus trituberculatus</name>
    <dbReference type="NCBI Taxonomy" id="210409"/>
    <lineage>
        <taxon>Eukaryota</taxon>
        <taxon>Metazoa</taxon>
        <taxon>Ecdysozoa</taxon>
        <taxon>Arthropoda</taxon>
        <taxon>Crustacea</taxon>
        <taxon>Multicrustacea</taxon>
        <taxon>Malacostraca</taxon>
        <taxon>Eumalacostraca</taxon>
        <taxon>Eucarida</taxon>
        <taxon>Decapoda</taxon>
        <taxon>Pleocyemata</taxon>
        <taxon>Brachyura</taxon>
        <taxon>Eubrachyura</taxon>
        <taxon>Portunoidea</taxon>
        <taxon>Portunidae</taxon>
        <taxon>Portuninae</taxon>
        <taxon>Portunus</taxon>
    </lineage>
</organism>
<evidence type="ECO:0000313" key="3">
    <source>
        <dbReference type="Proteomes" id="UP000324222"/>
    </source>
</evidence>
<gene>
    <name evidence="2" type="ORF">E2C01_099185</name>
</gene>
<accession>A0A5B7KA68</accession>
<protein>
    <submittedName>
        <fullName evidence="2">Uncharacterized protein</fullName>
    </submittedName>
</protein>
<dbReference type="EMBL" id="VSRR010136576">
    <property type="protein sequence ID" value="MPD03544.1"/>
    <property type="molecule type" value="Genomic_DNA"/>
</dbReference>
<evidence type="ECO:0000256" key="1">
    <source>
        <dbReference type="SAM" id="Phobius"/>
    </source>
</evidence>
<sequence length="214" mass="24257">MALLFPRLFLSLTIFHSTFLIFFLYSHSLIPFLYSHSLHLFTFHLFINLTSTRPSQQFLKPILFTRNVLRFLPHPPPSLGAHLGVHSPYCSQHSPPARHRPLVPSPNSQRAWESRCVNIPFISQVTETPRPLEAKSNKGADGDATKGHLHHTCCSGFWQNDVTMDHTDLWCSADVRLEITLLFVLPSARHCIIITFQELGTVDTSLAMCTPPFS</sequence>
<keyword evidence="1" id="KW-0812">Transmembrane</keyword>
<keyword evidence="1" id="KW-1133">Transmembrane helix</keyword>
<proteinExistence type="predicted"/>
<dbReference type="Proteomes" id="UP000324222">
    <property type="component" value="Unassembled WGS sequence"/>
</dbReference>
<name>A0A5B7KA68_PORTR</name>
<evidence type="ECO:0000313" key="2">
    <source>
        <dbReference type="EMBL" id="MPD03544.1"/>
    </source>
</evidence>
<reference evidence="2 3" key="1">
    <citation type="submission" date="2019-05" db="EMBL/GenBank/DDBJ databases">
        <title>Another draft genome of Portunus trituberculatus and its Hox gene families provides insights of decapod evolution.</title>
        <authorList>
            <person name="Jeong J.-H."/>
            <person name="Song I."/>
            <person name="Kim S."/>
            <person name="Choi T."/>
            <person name="Kim D."/>
            <person name="Ryu S."/>
            <person name="Kim W."/>
        </authorList>
    </citation>
    <scope>NUCLEOTIDE SEQUENCE [LARGE SCALE GENOMIC DNA]</scope>
    <source>
        <tissue evidence="2">Muscle</tissue>
    </source>
</reference>
<keyword evidence="3" id="KW-1185">Reference proteome</keyword>
<dbReference type="AlphaFoldDB" id="A0A5B7KA68"/>